<dbReference type="InterPro" id="IPR001128">
    <property type="entry name" value="Cyt_P450"/>
</dbReference>
<dbReference type="GO" id="GO:0071897">
    <property type="term" value="P:DNA biosynthetic process"/>
    <property type="evidence" value="ECO:0007669"/>
    <property type="project" value="UniProtKB-ARBA"/>
</dbReference>
<protein>
    <submittedName>
        <fullName evidence="4">Retrovirus-related Pol polyprotein from transposon opus</fullName>
    </submittedName>
</protein>
<keyword evidence="2" id="KW-0503">Monooxygenase</keyword>
<dbReference type="PANTHER" id="PTHR24559:SF444">
    <property type="entry name" value="REVERSE TRANSCRIPTASE DOMAIN-CONTAINING PROTEIN"/>
    <property type="match status" value="1"/>
</dbReference>
<dbReference type="GO" id="GO:0020037">
    <property type="term" value="F:heme binding"/>
    <property type="evidence" value="ECO:0007669"/>
    <property type="project" value="InterPro"/>
</dbReference>
<dbReference type="CDD" id="cd01647">
    <property type="entry name" value="RT_LTR"/>
    <property type="match status" value="1"/>
</dbReference>
<dbReference type="SUPFAM" id="SSF48264">
    <property type="entry name" value="Cytochrome P450"/>
    <property type="match status" value="1"/>
</dbReference>
<dbReference type="SUPFAM" id="SSF56672">
    <property type="entry name" value="DNA/RNA polymerases"/>
    <property type="match status" value="1"/>
</dbReference>
<dbReference type="PANTHER" id="PTHR24559">
    <property type="entry name" value="TRANSPOSON TY3-I GAG-POL POLYPROTEIN"/>
    <property type="match status" value="1"/>
</dbReference>
<comment type="similarity">
    <text evidence="1">Belongs to the cytochrome P450 family.</text>
</comment>
<dbReference type="Pfam" id="PF00067">
    <property type="entry name" value="p450"/>
    <property type="match status" value="1"/>
</dbReference>
<sequence length="417" mass="47079">MAIKKARSNFPPGPMGLPIVGYLPFLTEDMHLDFIKLGKKYGDVFSIRLGSQDIVVLHGGDAVKEALNKHEFLGRPPNSALEKFSPSSTFDRLEAQISELTSAVQQFQSNCKRLRNASPHRKYRTRFSSRNHSFRWHHSKFGKKAQKCIPPCDFSENKQACQLKRRLIRAESRLFVQDAESGIRYLIDSGASVSVFPANRSNKCNRSTLKLVAANGSSINVSRPILGADFLKRDGLLVDIKNKKLIDVERNRTTLSFDSSLGITVLSGDTQFHKLLSKFPNLTNPSLNIVPKSRCILTKGPPVFSRARRLTPEKLKAVKKKFRNLVAQGICHPSKSPWASPIYLVPKKTEWRICGDYRRLNAVTEPDRYPLPHIQDFSSELCGKTVFSKLDLKRVYYQIPVEPEDIQKTVKTTPCGL</sequence>
<dbReference type="Gene3D" id="3.10.10.10">
    <property type="entry name" value="HIV Type 1 Reverse Transcriptase, subunit A, domain 1"/>
    <property type="match status" value="1"/>
</dbReference>
<evidence type="ECO:0000313" key="5">
    <source>
        <dbReference type="Proteomes" id="UP000499080"/>
    </source>
</evidence>
<dbReference type="InterPro" id="IPR043128">
    <property type="entry name" value="Rev_trsase/Diguanyl_cyclase"/>
</dbReference>
<dbReference type="AlphaFoldDB" id="A0A4Y2TG14"/>
<dbReference type="InterPro" id="IPR036396">
    <property type="entry name" value="Cyt_P450_sf"/>
</dbReference>
<dbReference type="GO" id="GO:0004497">
    <property type="term" value="F:monooxygenase activity"/>
    <property type="evidence" value="ECO:0007669"/>
    <property type="project" value="UniProtKB-KW"/>
</dbReference>
<name>A0A4Y2TG14_ARAVE</name>
<comment type="caution">
    <text evidence="4">The sequence shown here is derived from an EMBL/GenBank/DDBJ whole genome shotgun (WGS) entry which is preliminary data.</text>
</comment>
<proteinExistence type="inferred from homology"/>
<accession>A0A4Y2TG14</accession>
<dbReference type="InterPro" id="IPR053134">
    <property type="entry name" value="RNA-dir_DNA_polymerase"/>
</dbReference>
<keyword evidence="3" id="KW-0175">Coiled coil</keyword>
<dbReference type="Gene3D" id="3.30.70.270">
    <property type="match status" value="1"/>
</dbReference>
<feature type="coiled-coil region" evidence="3">
    <location>
        <begin position="90"/>
        <end position="117"/>
    </location>
</feature>
<dbReference type="GO" id="GO:0005506">
    <property type="term" value="F:iron ion binding"/>
    <property type="evidence" value="ECO:0007669"/>
    <property type="project" value="InterPro"/>
</dbReference>
<keyword evidence="5" id="KW-1185">Reference proteome</keyword>
<keyword evidence="2" id="KW-0560">Oxidoreductase</keyword>
<dbReference type="InterPro" id="IPR043502">
    <property type="entry name" value="DNA/RNA_pol_sf"/>
</dbReference>
<dbReference type="OrthoDB" id="1055148at2759"/>
<evidence type="ECO:0000313" key="4">
    <source>
        <dbReference type="EMBL" id="GBN99558.1"/>
    </source>
</evidence>
<dbReference type="EMBL" id="BGPR01028410">
    <property type="protein sequence ID" value="GBN99558.1"/>
    <property type="molecule type" value="Genomic_DNA"/>
</dbReference>
<organism evidence="4 5">
    <name type="scientific">Araneus ventricosus</name>
    <name type="common">Orbweaver spider</name>
    <name type="synonym">Epeira ventricosa</name>
    <dbReference type="NCBI Taxonomy" id="182803"/>
    <lineage>
        <taxon>Eukaryota</taxon>
        <taxon>Metazoa</taxon>
        <taxon>Ecdysozoa</taxon>
        <taxon>Arthropoda</taxon>
        <taxon>Chelicerata</taxon>
        <taxon>Arachnida</taxon>
        <taxon>Araneae</taxon>
        <taxon>Araneomorphae</taxon>
        <taxon>Entelegynae</taxon>
        <taxon>Araneoidea</taxon>
        <taxon>Araneidae</taxon>
        <taxon>Araneus</taxon>
    </lineage>
</organism>
<dbReference type="Proteomes" id="UP000499080">
    <property type="component" value="Unassembled WGS sequence"/>
</dbReference>
<gene>
    <name evidence="4" type="primary">pol_2495</name>
    <name evidence="4" type="ORF">AVEN_242054_1</name>
</gene>
<reference evidence="4 5" key="1">
    <citation type="journal article" date="2019" name="Sci. Rep.">
        <title>Orb-weaving spider Araneus ventricosus genome elucidates the spidroin gene catalogue.</title>
        <authorList>
            <person name="Kono N."/>
            <person name="Nakamura H."/>
            <person name="Ohtoshi R."/>
            <person name="Moran D.A.P."/>
            <person name="Shinohara A."/>
            <person name="Yoshida Y."/>
            <person name="Fujiwara M."/>
            <person name="Mori M."/>
            <person name="Tomita M."/>
            <person name="Arakawa K."/>
        </authorList>
    </citation>
    <scope>NUCLEOTIDE SEQUENCE [LARGE SCALE GENOMIC DNA]</scope>
</reference>
<evidence type="ECO:0000256" key="3">
    <source>
        <dbReference type="SAM" id="Coils"/>
    </source>
</evidence>
<dbReference type="GO" id="GO:0016705">
    <property type="term" value="F:oxidoreductase activity, acting on paired donors, with incorporation or reduction of molecular oxygen"/>
    <property type="evidence" value="ECO:0007669"/>
    <property type="project" value="InterPro"/>
</dbReference>
<evidence type="ECO:0000256" key="1">
    <source>
        <dbReference type="ARBA" id="ARBA00010617"/>
    </source>
</evidence>
<dbReference type="Gene3D" id="1.10.630.10">
    <property type="entry name" value="Cytochrome P450"/>
    <property type="match status" value="1"/>
</dbReference>
<evidence type="ECO:0000256" key="2">
    <source>
        <dbReference type="ARBA" id="ARBA00023033"/>
    </source>
</evidence>